<sequence length="123" mass="14426">MKSVPNDIRQAFLGLLKEYPNIPQKAKVLMGYEEKIIQPIHFALIKKLIRIGLPDDTFALRFHSVNAIIIYDYRGIDEDLESFLIKFNKYLRKLVESKRLKYISAYTNYKIIIGKDSGFLEKQ</sequence>
<proteinExistence type="predicted"/>
<organism evidence="1">
    <name type="scientific">marine sediment metagenome</name>
    <dbReference type="NCBI Taxonomy" id="412755"/>
    <lineage>
        <taxon>unclassified sequences</taxon>
        <taxon>metagenomes</taxon>
        <taxon>ecological metagenomes</taxon>
    </lineage>
</organism>
<accession>X1IAW5</accession>
<protein>
    <submittedName>
        <fullName evidence="1">Uncharacterized protein</fullName>
    </submittedName>
</protein>
<evidence type="ECO:0000313" key="1">
    <source>
        <dbReference type="EMBL" id="GAH78837.1"/>
    </source>
</evidence>
<gene>
    <name evidence="1" type="ORF">S03H2_58994</name>
</gene>
<dbReference type="EMBL" id="BARU01037912">
    <property type="protein sequence ID" value="GAH78837.1"/>
    <property type="molecule type" value="Genomic_DNA"/>
</dbReference>
<dbReference type="AlphaFoldDB" id="X1IAW5"/>
<name>X1IAW5_9ZZZZ</name>
<comment type="caution">
    <text evidence="1">The sequence shown here is derived from an EMBL/GenBank/DDBJ whole genome shotgun (WGS) entry which is preliminary data.</text>
</comment>
<reference evidence="1" key="1">
    <citation type="journal article" date="2014" name="Front. Microbiol.">
        <title>High frequency of phylogenetically diverse reductive dehalogenase-homologous genes in deep subseafloor sedimentary metagenomes.</title>
        <authorList>
            <person name="Kawai M."/>
            <person name="Futagami T."/>
            <person name="Toyoda A."/>
            <person name="Takaki Y."/>
            <person name="Nishi S."/>
            <person name="Hori S."/>
            <person name="Arai W."/>
            <person name="Tsubouchi T."/>
            <person name="Morono Y."/>
            <person name="Uchiyama I."/>
            <person name="Ito T."/>
            <person name="Fujiyama A."/>
            <person name="Inagaki F."/>
            <person name="Takami H."/>
        </authorList>
    </citation>
    <scope>NUCLEOTIDE SEQUENCE</scope>
    <source>
        <strain evidence="1">Expedition CK06-06</strain>
    </source>
</reference>